<dbReference type="Gene3D" id="3.90.15.10">
    <property type="entry name" value="Topoisomerase I, Chain A, domain 3"/>
    <property type="match status" value="1"/>
</dbReference>
<evidence type="ECO:0000256" key="1">
    <source>
        <dbReference type="ARBA" id="ARBA00000213"/>
    </source>
</evidence>
<evidence type="ECO:0000256" key="6">
    <source>
        <dbReference type="ARBA" id="ARBA00023054"/>
    </source>
</evidence>
<comment type="catalytic activity">
    <reaction evidence="1 10 11">
        <text>ATP-independent breakage of single-stranded DNA, followed by passage and rejoining.</text>
        <dbReference type="EC" id="5.6.2.1"/>
    </reaction>
</comment>
<evidence type="ECO:0000256" key="10">
    <source>
        <dbReference type="PROSITE-ProRule" id="PRU01382"/>
    </source>
</evidence>
<organism evidence="15">
    <name type="scientific">Selaginella moellendorffii</name>
    <name type="common">Spikemoss</name>
    <dbReference type="NCBI Taxonomy" id="88036"/>
    <lineage>
        <taxon>Eukaryota</taxon>
        <taxon>Viridiplantae</taxon>
        <taxon>Streptophyta</taxon>
        <taxon>Embryophyta</taxon>
        <taxon>Tracheophyta</taxon>
        <taxon>Lycopodiopsida</taxon>
        <taxon>Selaginellales</taxon>
        <taxon>Selaginellaceae</taxon>
        <taxon>Selaginella</taxon>
    </lineage>
</organism>
<dbReference type="InterPro" id="IPR011010">
    <property type="entry name" value="DNA_brk_join_enz"/>
</dbReference>
<feature type="compositionally biased region" description="Basic residues" evidence="12">
    <location>
        <begin position="584"/>
        <end position="597"/>
    </location>
</feature>
<dbReference type="KEGG" id="smo:SELMODRAFT_109207"/>
<dbReference type="Gramene" id="EFJ20245">
    <property type="protein sequence ID" value="EFJ20245"/>
    <property type="gene ID" value="SELMODRAFT_109207"/>
</dbReference>
<protein>
    <recommendedName>
        <fullName evidence="11">DNA topoisomerase I</fullName>
        <ecNumber evidence="11">5.6.2.1</ecNumber>
    </recommendedName>
    <alternativeName>
        <fullName evidence="11">DNA topoisomerase 1</fullName>
    </alternativeName>
</protein>
<feature type="region of interest" description="Disordered" evidence="12">
    <location>
        <begin position="574"/>
        <end position="597"/>
    </location>
</feature>
<dbReference type="InterPro" id="IPR013499">
    <property type="entry name" value="TopoI_euk"/>
</dbReference>
<feature type="compositionally biased region" description="Basic and acidic residues" evidence="12">
    <location>
        <begin position="574"/>
        <end position="583"/>
    </location>
</feature>
<dbReference type="PROSITE" id="PS00176">
    <property type="entry name" value="TOPO_IB_1"/>
    <property type="match status" value="1"/>
</dbReference>
<evidence type="ECO:0000256" key="9">
    <source>
        <dbReference type="ARBA" id="ARBA00023242"/>
    </source>
</evidence>
<evidence type="ECO:0000259" key="13">
    <source>
        <dbReference type="SMART" id="SM00435"/>
    </source>
</evidence>
<dbReference type="FunFam" id="3.90.15.10:FF:000003">
    <property type="entry name" value="DNA topoisomerase I"/>
    <property type="match status" value="1"/>
</dbReference>
<dbReference type="Pfam" id="PF01028">
    <property type="entry name" value="Topoisom_I"/>
    <property type="match status" value="1"/>
</dbReference>
<evidence type="ECO:0000256" key="4">
    <source>
        <dbReference type="ARBA" id="ARBA00022553"/>
    </source>
</evidence>
<dbReference type="CDD" id="cd00660">
    <property type="entry name" value="Topoisomer_IB_N"/>
    <property type="match status" value="1"/>
</dbReference>
<proteinExistence type="inferred from homology"/>
<comment type="function">
    <text evidence="11">Releases the supercoiling and torsional tension of DNA introduced during the DNA replication and transcription by transiently cleaving and rejoining one strand of the DNA duplex. Introduces a single-strand break via transesterification at the specific target site 5'-[CT]CCTTp site in duplex DNA. The scissile phosphodiester is attacked by the catalytic tyrosine of the enzyme, resulting in the formation of a DNA-(3'-phosphotyrosyl)-enzyme intermediate and the expulsion of a 5'-OH DNA strand. The free DNA strand then undergoes passage around the unbroken strand thus removing DNA supercoils. Finally, in the religation step, the DNA 5'-OH attacks the covalent intermediate to expel the active-site tyrosine and restore the DNA phosphodiester backbone.</text>
</comment>
<feature type="active site" description="O-(3'-phospho-DNA)-tyrosine intermediate" evidence="10">
    <location>
        <position position="562"/>
    </location>
</feature>
<dbReference type="GO" id="GO:0003917">
    <property type="term" value="F:DNA topoisomerase type I (single strand cut, ATP-independent) activity"/>
    <property type="evidence" value="ECO:0000318"/>
    <property type="project" value="GO_Central"/>
</dbReference>
<dbReference type="Pfam" id="PF02919">
    <property type="entry name" value="Topoisom_I_N"/>
    <property type="match status" value="1"/>
</dbReference>
<dbReference type="InterPro" id="IPR036202">
    <property type="entry name" value="TopoI_DNA-bd_euk_N_sf"/>
</dbReference>
<keyword evidence="5 10" id="KW-0799">Topoisomerase</keyword>
<feature type="compositionally biased region" description="Low complexity" evidence="12">
    <location>
        <begin position="22"/>
        <end position="32"/>
    </location>
</feature>
<dbReference type="Pfam" id="PF14370">
    <property type="entry name" value="Topo_C_assoc"/>
    <property type="match status" value="1"/>
</dbReference>
<dbReference type="Proteomes" id="UP000001514">
    <property type="component" value="Unassembled WGS sequence"/>
</dbReference>
<dbReference type="InterPro" id="IPR008336">
    <property type="entry name" value="TopoI_DNA-bd_euk"/>
</dbReference>
<comment type="similarity">
    <text evidence="3 10 11">Belongs to the type IB topoisomerase family.</text>
</comment>
<dbReference type="AlphaFoldDB" id="D8S5X0"/>
<dbReference type="PANTHER" id="PTHR10290">
    <property type="entry name" value="DNA TOPOISOMERASE I"/>
    <property type="match status" value="1"/>
</dbReference>
<feature type="region of interest" description="Disordered" evidence="12">
    <location>
        <begin position="1"/>
        <end position="36"/>
    </location>
</feature>
<dbReference type="GO" id="GO:0007059">
    <property type="term" value="P:chromosome segregation"/>
    <property type="evidence" value="ECO:0000318"/>
    <property type="project" value="GO_Central"/>
</dbReference>
<dbReference type="eggNOG" id="KOG0981">
    <property type="taxonomic scope" value="Eukaryota"/>
</dbReference>
<keyword evidence="8 10" id="KW-0413">Isomerase</keyword>
<evidence type="ECO:0000256" key="7">
    <source>
        <dbReference type="ARBA" id="ARBA00023125"/>
    </source>
</evidence>
<dbReference type="InParanoid" id="D8S5X0"/>
<feature type="compositionally biased region" description="Acidic residues" evidence="12">
    <location>
        <begin position="1"/>
        <end position="16"/>
    </location>
</feature>
<evidence type="ECO:0000256" key="5">
    <source>
        <dbReference type="ARBA" id="ARBA00023029"/>
    </source>
</evidence>
<dbReference type="InterPro" id="IPR013030">
    <property type="entry name" value="DNA_topo_DNA_db_N_dom2"/>
</dbReference>
<dbReference type="InterPro" id="IPR001631">
    <property type="entry name" value="TopoI"/>
</dbReference>
<evidence type="ECO:0000256" key="2">
    <source>
        <dbReference type="ARBA" id="ARBA00004123"/>
    </source>
</evidence>
<feature type="region of interest" description="Disordered" evidence="12">
    <location>
        <begin position="500"/>
        <end position="534"/>
    </location>
</feature>
<keyword evidence="9" id="KW-0539">Nucleus</keyword>
<dbReference type="GO" id="GO:0003677">
    <property type="term" value="F:DNA binding"/>
    <property type="evidence" value="ECO:0007669"/>
    <property type="project" value="UniProtKB-UniRule"/>
</dbReference>
<dbReference type="InterPro" id="IPR013500">
    <property type="entry name" value="TopoI_cat_euk"/>
</dbReference>
<evidence type="ECO:0000256" key="12">
    <source>
        <dbReference type="SAM" id="MobiDB-lite"/>
    </source>
</evidence>
<feature type="compositionally biased region" description="Basic and acidic residues" evidence="12">
    <location>
        <begin position="525"/>
        <end position="534"/>
    </location>
</feature>
<evidence type="ECO:0000256" key="3">
    <source>
        <dbReference type="ARBA" id="ARBA00006645"/>
    </source>
</evidence>
<dbReference type="GO" id="GO:0005694">
    <property type="term" value="C:chromosome"/>
    <property type="evidence" value="ECO:0007669"/>
    <property type="project" value="InterPro"/>
</dbReference>
<dbReference type="InterPro" id="IPR014711">
    <property type="entry name" value="TopoI_cat_a-hlx-sub_euk"/>
</dbReference>
<dbReference type="PROSITE" id="PS52038">
    <property type="entry name" value="TOPO_IB_2"/>
    <property type="match status" value="1"/>
</dbReference>
<accession>D8S5X0</accession>
<dbReference type="PRINTS" id="PR00416">
    <property type="entry name" value="EUTPISMRASEI"/>
</dbReference>
<dbReference type="GO" id="GO:0005730">
    <property type="term" value="C:nucleolus"/>
    <property type="evidence" value="ECO:0000318"/>
    <property type="project" value="GO_Central"/>
</dbReference>
<feature type="domain" description="DNA topoisomerase I eukaryotic-type" evidence="13">
    <location>
        <begin position="200"/>
        <end position="576"/>
    </location>
</feature>
<evidence type="ECO:0000256" key="11">
    <source>
        <dbReference type="RuleBase" id="RU365101"/>
    </source>
</evidence>
<reference evidence="14 15" key="1">
    <citation type="journal article" date="2011" name="Science">
        <title>The Selaginella genome identifies genetic changes associated with the evolution of vascular plants.</title>
        <authorList>
            <person name="Banks J.A."/>
            <person name="Nishiyama T."/>
            <person name="Hasebe M."/>
            <person name="Bowman J.L."/>
            <person name="Gribskov M."/>
            <person name="dePamphilis C."/>
            <person name="Albert V.A."/>
            <person name="Aono N."/>
            <person name="Aoyama T."/>
            <person name="Ambrose B.A."/>
            <person name="Ashton N.W."/>
            <person name="Axtell M.J."/>
            <person name="Barker E."/>
            <person name="Barker M.S."/>
            <person name="Bennetzen J.L."/>
            <person name="Bonawitz N.D."/>
            <person name="Chapple C."/>
            <person name="Cheng C."/>
            <person name="Correa L.G."/>
            <person name="Dacre M."/>
            <person name="DeBarry J."/>
            <person name="Dreyer I."/>
            <person name="Elias M."/>
            <person name="Engstrom E.M."/>
            <person name="Estelle M."/>
            <person name="Feng L."/>
            <person name="Finet C."/>
            <person name="Floyd S.K."/>
            <person name="Frommer W.B."/>
            <person name="Fujita T."/>
            <person name="Gramzow L."/>
            <person name="Gutensohn M."/>
            <person name="Harholt J."/>
            <person name="Hattori M."/>
            <person name="Heyl A."/>
            <person name="Hirai T."/>
            <person name="Hiwatashi Y."/>
            <person name="Ishikawa M."/>
            <person name="Iwata M."/>
            <person name="Karol K.G."/>
            <person name="Koehler B."/>
            <person name="Kolukisaoglu U."/>
            <person name="Kubo M."/>
            <person name="Kurata T."/>
            <person name="Lalonde S."/>
            <person name="Li K."/>
            <person name="Li Y."/>
            <person name="Litt A."/>
            <person name="Lyons E."/>
            <person name="Manning G."/>
            <person name="Maruyama T."/>
            <person name="Michael T.P."/>
            <person name="Mikami K."/>
            <person name="Miyazaki S."/>
            <person name="Morinaga S."/>
            <person name="Murata T."/>
            <person name="Mueller-Roeber B."/>
            <person name="Nelson D.R."/>
            <person name="Obara M."/>
            <person name="Oguri Y."/>
            <person name="Olmstead R.G."/>
            <person name="Onodera N."/>
            <person name="Petersen B.L."/>
            <person name="Pils B."/>
            <person name="Prigge M."/>
            <person name="Rensing S.A."/>
            <person name="Riano-Pachon D.M."/>
            <person name="Roberts A.W."/>
            <person name="Sato Y."/>
            <person name="Scheller H.V."/>
            <person name="Schulz B."/>
            <person name="Schulz C."/>
            <person name="Shakirov E.V."/>
            <person name="Shibagaki N."/>
            <person name="Shinohara N."/>
            <person name="Shippen D.E."/>
            <person name="Soerensen I."/>
            <person name="Sotooka R."/>
            <person name="Sugimoto N."/>
            <person name="Sugita M."/>
            <person name="Sumikawa N."/>
            <person name="Tanurdzic M."/>
            <person name="Theissen G."/>
            <person name="Ulvskov P."/>
            <person name="Wakazuki S."/>
            <person name="Weng J.K."/>
            <person name="Willats W.W."/>
            <person name="Wipf D."/>
            <person name="Wolf P.G."/>
            <person name="Yang L."/>
            <person name="Zimmer A.D."/>
            <person name="Zhu Q."/>
            <person name="Mitros T."/>
            <person name="Hellsten U."/>
            <person name="Loque D."/>
            <person name="Otillar R."/>
            <person name="Salamov A."/>
            <person name="Schmutz J."/>
            <person name="Shapiro H."/>
            <person name="Lindquist E."/>
            <person name="Lucas S."/>
            <person name="Rokhsar D."/>
            <person name="Grigoriev I.V."/>
        </authorList>
    </citation>
    <scope>NUCLEOTIDE SEQUENCE [LARGE SCALE GENOMIC DNA]</scope>
</reference>
<dbReference type="SUPFAM" id="SSF56741">
    <property type="entry name" value="Eukaryotic DNA topoisomerase I, N-terminal DNA-binding fragment"/>
    <property type="match status" value="1"/>
</dbReference>
<dbReference type="CDD" id="cd00659">
    <property type="entry name" value="Topo_IB_C"/>
    <property type="match status" value="1"/>
</dbReference>
<dbReference type="Gene3D" id="1.10.10.41">
    <property type="entry name" value="Yeast DNA topoisomerase - domain 1"/>
    <property type="match status" value="1"/>
</dbReference>
<dbReference type="InterPro" id="IPR013034">
    <property type="entry name" value="DNA_topo_DNA_db_N_dom1"/>
</dbReference>
<dbReference type="FunCoup" id="D8S5X0">
    <property type="interactions" value="3631"/>
</dbReference>
<dbReference type="InterPro" id="IPR018521">
    <property type="entry name" value="TopoIB_AS"/>
</dbReference>
<keyword evidence="6" id="KW-0175">Coiled coil</keyword>
<dbReference type="InterPro" id="IPR014727">
    <property type="entry name" value="TopoI_cat_a/b-sub_euk"/>
</dbReference>
<dbReference type="FunFam" id="1.10.132.10:FF:000002">
    <property type="entry name" value="DNA topoisomerase I"/>
    <property type="match status" value="1"/>
</dbReference>
<dbReference type="FunFam" id="1.10.10.41:FF:000001">
    <property type="entry name" value="DNA topoisomerase I"/>
    <property type="match status" value="1"/>
</dbReference>
<keyword evidence="4" id="KW-0597">Phosphoprotein</keyword>
<dbReference type="Gene3D" id="1.10.132.10">
    <property type="match status" value="1"/>
</dbReference>
<sequence length="597" mass="68524">MEEEEEEEEEEDDFEGSEVSKKVVVTKSASSSGKKKLVETKITKKTVVKKGGKDGNGGQKWTTLEHNGVMFPPAYQPHGVKMLYNGEPVDLTPAQEEVATMYAVMKDTDYATQAKFNSNFWQDWKKILGSNHVIKKLELCDFTPIYDWYQSEKEKKKQLSSAEKKQLRDEKAKAEEKYTWALVDGVKEKVGNFRVEPPGLFRGRGQHPKMGKLKRRIFPENIVINIGKGAPVPECPMPGHNWKEIRHDNTVTWLAFWNDPINEKEFKYVFLHPSSSLKAQSDMKKYEKARQLKDYIDKIRKTYTKDFGSTDPTKRQIAVATYLIDRLALRAGNEKDDDEADTVGCCSLKVEHVKLLDSKKIEFDFLGKDSIRYLNEVAVEEKVFKAIGDFQKGRKKSGDDLFDRLDTNKLNAHLKEFMPELTAKVFRTYNASITLDNQLEHTDGSIVPEKIGDYQRANKEVAVLCNHQRTVSKSHGAQMEKLEGKMAELKALREEIVIDLERARKGKPPRKDEDGKTKRNQSPEQLEKKLEQTDNKIQKMELDMKVKDDLKTVALGTSKINYLDPRITVAWCKRNDVPIEKASSKKQKKKKKKSSHE</sequence>
<dbReference type="InterPro" id="IPR025834">
    <property type="entry name" value="TopoI_C_dom"/>
</dbReference>
<feature type="compositionally biased region" description="Basic and acidic residues" evidence="12">
    <location>
        <begin position="500"/>
        <end position="517"/>
    </location>
</feature>
<gene>
    <name evidence="14" type="ORF">SELMODRAFT_109207</name>
</gene>
<dbReference type="GO" id="GO:0006260">
    <property type="term" value="P:DNA replication"/>
    <property type="evidence" value="ECO:0000318"/>
    <property type="project" value="GO_Central"/>
</dbReference>
<comment type="subcellular location">
    <subcellularLocation>
        <location evidence="2">Nucleus</location>
    </subcellularLocation>
</comment>
<dbReference type="EMBL" id="GL377603">
    <property type="protein sequence ID" value="EFJ20245.1"/>
    <property type="molecule type" value="Genomic_DNA"/>
</dbReference>
<evidence type="ECO:0000256" key="8">
    <source>
        <dbReference type="ARBA" id="ARBA00023235"/>
    </source>
</evidence>
<keyword evidence="15" id="KW-1185">Reference proteome</keyword>
<dbReference type="HOGENOM" id="CLU_009193_2_0_1"/>
<dbReference type="SUPFAM" id="SSF56349">
    <property type="entry name" value="DNA breaking-rejoining enzymes"/>
    <property type="match status" value="1"/>
</dbReference>
<dbReference type="GO" id="GO:0006265">
    <property type="term" value="P:DNA topological change"/>
    <property type="evidence" value="ECO:0000318"/>
    <property type="project" value="GO_Central"/>
</dbReference>
<evidence type="ECO:0000313" key="14">
    <source>
        <dbReference type="EMBL" id="EFJ20245.1"/>
    </source>
</evidence>
<dbReference type="Gene3D" id="2.170.11.10">
    <property type="entry name" value="DNA Topoisomerase I, domain 2"/>
    <property type="match status" value="1"/>
</dbReference>
<name>D8S5X0_SELML</name>
<dbReference type="InterPro" id="IPR051062">
    <property type="entry name" value="Topoisomerase_IB"/>
</dbReference>
<evidence type="ECO:0000313" key="15">
    <source>
        <dbReference type="Proteomes" id="UP000001514"/>
    </source>
</evidence>
<dbReference type="STRING" id="88036.D8S5X0"/>
<dbReference type="SMART" id="SM00435">
    <property type="entry name" value="TOPEUc"/>
    <property type="match status" value="1"/>
</dbReference>
<dbReference type="FunFam" id="2.170.11.10:FF:000001">
    <property type="entry name" value="DNA topoisomerase I"/>
    <property type="match status" value="1"/>
</dbReference>
<dbReference type="EC" id="5.6.2.1" evidence="11"/>
<dbReference type="PANTHER" id="PTHR10290:SF23">
    <property type="entry name" value="DNA TOPOISOMERASE 1 BETA"/>
    <property type="match status" value="1"/>
</dbReference>
<keyword evidence="7 10" id="KW-0238">DNA-binding</keyword>